<dbReference type="GO" id="GO:0005737">
    <property type="term" value="C:cytoplasm"/>
    <property type="evidence" value="ECO:0007669"/>
    <property type="project" value="UniProtKB-SubCell"/>
</dbReference>
<organism evidence="11 12">
    <name type="scientific">Legionella sainthelensi</name>
    <dbReference type="NCBI Taxonomy" id="28087"/>
    <lineage>
        <taxon>Bacteria</taxon>
        <taxon>Pseudomonadati</taxon>
        <taxon>Pseudomonadota</taxon>
        <taxon>Gammaproteobacteria</taxon>
        <taxon>Legionellales</taxon>
        <taxon>Legionellaceae</taxon>
        <taxon>Legionella</taxon>
    </lineage>
</organism>
<proteinExistence type="inferred from homology"/>
<dbReference type="InterPro" id="IPR011060">
    <property type="entry name" value="RibuloseP-bd_barrel"/>
</dbReference>
<keyword evidence="12" id="KW-1185">Reference proteome</keyword>
<dbReference type="GO" id="GO:0000105">
    <property type="term" value="P:L-histidine biosynthetic process"/>
    <property type="evidence" value="ECO:0007669"/>
    <property type="project" value="UniProtKB-UniRule"/>
</dbReference>
<keyword evidence="7 9" id="KW-0368">Histidine biosynthesis</keyword>
<dbReference type="Pfam" id="PF00977">
    <property type="entry name" value="His_biosynth"/>
    <property type="match status" value="1"/>
</dbReference>
<reference evidence="11 12" key="1">
    <citation type="submission" date="2017-12" db="EMBL/GenBank/DDBJ databases">
        <title>Legionella sainthelensi LA01-117, whole genome sequence of a clinical isolate from New Zealand.</title>
        <authorList>
            <person name="Cree S.L."/>
            <person name="Slow S."/>
            <person name="Kennedy M.A."/>
            <person name="Murdoch D.R."/>
            <person name="Biggs P.J."/>
            <person name="Anderson T."/>
        </authorList>
    </citation>
    <scope>NUCLEOTIDE SEQUENCE [LARGE SCALE GENOMIC DNA]</scope>
    <source>
        <strain evidence="11 12">LA01-117</strain>
    </source>
</reference>
<comment type="pathway">
    <text evidence="3 9">Amino-acid biosynthesis; L-histidine biosynthesis; L-histidine from 5-phospho-alpha-D-ribose 1-diphosphate: step 4/9.</text>
</comment>
<evidence type="ECO:0000256" key="7">
    <source>
        <dbReference type="ARBA" id="ARBA00023102"/>
    </source>
</evidence>
<feature type="active site" description="Proton donor" evidence="9">
    <location>
        <position position="129"/>
    </location>
</feature>
<dbReference type="GO" id="GO:0000162">
    <property type="term" value="P:L-tryptophan biosynthetic process"/>
    <property type="evidence" value="ECO:0007669"/>
    <property type="project" value="TreeGrafter"/>
</dbReference>
<evidence type="ECO:0000256" key="8">
    <source>
        <dbReference type="ARBA" id="ARBA00023235"/>
    </source>
</evidence>
<evidence type="ECO:0000256" key="3">
    <source>
        <dbReference type="ARBA" id="ARBA00005133"/>
    </source>
</evidence>
<dbReference type="InterPro" id="IPR006062">
    <property type="entry name" value="His_biosynth"/>
</dbReference>
<evidence type="ECO:0000256" key="4">
    <source>
        <dbReference type="ARBA" id="ARBA00009667"/>
    </source>
</evidence>
<dbReference type="PANTHER" id="PTHR43090">
    <property type="entry name" value="1-(5-PHOSPHORIBOSYL)-5-[(5-PHOSPHORIBOSYLAMINO)METHYLIDENEAMINO] IMIDAZOLE-4-CARBOXAMIDE ISOMERASE"/>
    <property type="match status" value="1"/>
</dbReference>
<dbReference type="SUPFAM" id="SSF51366">
    <property type="entry name" value="Ribulose-phoshate binding barrel"/>
    <property type="match status" value="1"/>
</dbReference>
<gene>
    <name evidence="9" type="primary">hisA</name>
    <name evidence="11" type="ORF">CAB17_10785</name>
</gene>
<dbReference type="AlphaFoldDB" id="A0A2H5FLR9"/>
<comment type="subcellular location">
    <subcellularLocation>
        <location evidence="2 9">Cytoplasm</location>
    </subcellularLocation>
</comment>
<name>A0A2H5FLR9_9GAMM</name>
<accession>A0A2H5FLR9</accession>
<feature type="active site" description="Proton acceptor" evidence="9">
    <location>
        <position position="8"/>
    </location>
</feature>
<dbReference type="CDD" id="cd04732">
    <property type="entry name" value="HisA"/>
    <property type="match status" value="1"/>
</dbReference>
<keyword evidence="6 9" id="KW-0028">Amino-acid biosynthesis</keyword>
<keyword evidence="5 9" id="KW-0963">Cytoplasm</keyword>
<evidence type="ECO:0000256" key="10">
    <source>
        <dbReference type="RuleBase" id="RU003657"/>
    </source>
</evidence>
<dbReference type="PANTHER" id="PTHR43090:SF2">
    <property type="entry name" value="1-(5-PHOSPHORIBOSYL)-5-[(5-PHOSPHORIBOSYLAMINO)METHYLIDENEAMINO] IMIDAZOLE-4-CARBOXAMIDE ISOMERASE"/>
    <property type="match status" value="1"/>
</dbReference>
<dbReference type="Gene3D" id="3.20.20.70">
    <property type="entry name" value="Aldolase class I"/>
    <property type="match status" value="1"/>
</dbReference>
<evidence type="ECO:0000256" key="1">
    <source>
        <dbReference type="ARBA" id="ARBA00000901"/>
    </source>
</evidence>
<comment type="catalytic activity">
    <reaction evidence="1 9">
        <text>1-(5-phospho-beta-D-ribosyl)-5-[(5-phospho-beta-D-ribosylamino)methylideneamino]imidazole-4-carboxamide = 5-[(5-phospho-1-deoxy-D-ribulos-1-ylimino)methylamino]-1-(5-phospho-beta-D-ribosyl)imidazole-4-carboxamide</text>
        <dbReference type="Rhea" id="RHEA:15469"/>
        <dbReference type="ChEBI" id="CHEBI:58435"/>
        <dbReference type="ChEBI" id="CHEBI:58525"/>
        <dbReference type="EC" id="5.3.1.16"/>
    </reaction>
</comment>
<evidence type="ECO:0000256" key="9">
    <source>
        <dbReference type="HAMAP-Rule" id="MF_01014"/>
    </source>
</evidence>
<dbReference type="EC" id="5.3.1.16" evidence="9"/>
<dbReference type="GO" id="GO:0003949">
    <property type="term" value="F:1-(5-phosphoribosyl)-5-[(5-phosphoribosylamino)methylideneamino]imidazole-4-carboxamide isomerase activity"/>
    <property type="evidence" value="ECO:0007669"/>
    <property type="project" value="UniProtKB-UniRule"/>
</dbReference>
<dbReference type="InterPro" id="IPR044524">
    <property type="entry name" value="Isoase_HisA-like"/>
</dbReference>
<evidence type="ECO:0000256" key="2">
    <source>
        <dbReference type="ARBA" id="ARBA00004496"/>
    </source>
</evidence>
<keyword evidence="8 9" id="KW-0413">Isomerase</keyword>
<evidence type="ECO:0000313" key="12">
    <source>
        <dbReference type="Proteomes" id="UP000234343"/>
    </source>
</evidence>
<dbReference type="RefSeq" id="WP_101900106.1">
    <property type="nucleotide sequence ID" value="NZ_CP025491.2"/>
</dbReference>
<protein>
    <recommendedName>
        <fullName evidence="9">1-(5-phosphoribosyl)-5-[(5-phosphoribosylamino)methylideneamino] imidazole-4-carboxamide isomerase</fullName>
        <ecNumber evidence="9">5.3.1.16</ecNumber>
    </recommendedName>
    <alternativeName>
        <fullName evidence="9">Phosphoribosylformimino-5-aminoimidazole carboxamide ribotide isomerase</fullName>
    </alternativeName>
</protein>
<comment type="similarity">
    <text evidence="4 9 10">Belongs to the HisA/HisF family.</text>
</comment>
<sequence length="248" mass="27351">MILIPAIDLQAGRCVRLRQGEFDKVTQFDMTPIDRASYFAELGAKRLHVVDLDGAKIGTMQQLPLICAMQNTGITVQAGGGIRSLEQARTCFSAGISLLVLGSIAIINPTLTTQIINEISPQNIILALDIRMKNKIPLPATHGWQTTSTMNLWEVVSFYQQLGITQILCTDIAYDGMMQGPNFDLYQEAVERFPNIAWQASGGIRHQDDINRLQKLGIKAAILGLTMYQDVFNLKSILSTCHTDGIKS</sequence>
<dbReference type="UniPathway" id="UPA00031">
    <property type="reaction ID" value="UER00009"/>
</dbReference>
<evidence type="ECO:0000256" key="6">
    <source>
        <dbReference type="ARBA" id="ARBA00022605"/>
    </source>
</evidence>
<dbReference type="FunFam" id="3.20.20.70:FF:000009">
    <property type="entry name" value="1-(5-phosphoribosyl)-5-[(5-phosphoribosylamino)methylideneamino] imidazole-4-carboxamide isomerase"/>
    <property type="match status" value="1"/>
</dbReference>
<dbReference type="EMBL" id="CP025491">
    <property type="protein sequence ID" value="AUH72491.1"/>
    <property type="molecule type" value="Genomic_DNA"/>
</dbReference>
<dbReference type="InterPro" id="IPR013785">
    <property type="entry name" value="Aldolase_TIM"/>
</dbReference>
<evidence type="ECO:0000313" key="11">
    <source>
        <dbReference type="EMBL" id="AUH72491.1"/>
    </source>
</evidence>
<evidence type="ECO:0000256" key="5">
    <source>
        <dbReference type="ARBA" id="ARBA00022490"/>
    </source>
</evidence>
<dbReference type="InterPro" id="IPR023016">
    <property type="entry name" value="HisA/PriA"/>
</dbReference>
<dbReference type="Proteomes" id="UP000234343">
    <property type="component" value="Chromosome"/>
</dbReference>
<dbReference type="KEGG" id="lsh:CAB17_10785"/>
<dbReference type="HAMAP" id="MF_01014">
    <property type="entry name" value="HisA"/>
    <property type="match status" value="1"/>
</dbReference>